<proteinExistence type="predicted"/>
<accession>A0A8S1H4L1</accession>
<dbReference type="OrthoDB" id="6139674at2759"/>
<reference evidence="11" key="1">
    <citation type="submission" date="2020-10" db="EMBL/GenBank/DDBJ databases">
        <authorList>
            <person name="Kikuchi T."/>
        </authorList>
    </citation>
    <scope>NUCLEOTIDE SEQUENCE</scope>
    <source>
        <strain evidence="11">NKZ352</strain>
    </source>
</reference>
<evidence type="ECO:0000256" key="9">
    <source>
        <dbReference type="SAM" id="SignalP"/>
    </source>
</evidence>
<evidence type="ECO:0000256" key="2">
    <source>
        <dbReference type="ARBA" id="ARBA00022460"/>
    </source>
</evidence>
<evidence type="ECO:0000256" key="7">
    <source>
        <dbReference type="ARBA" id="ARBA00023136"/>
    </source>
</evidence>
<keyword evidence="6 8" id="KW-1133">Transmembrane helix</keyword>
<keyword evidence="7 8" id="KW-0472">Membrane</keyword>
<evidence type="ECO:0000313" key="12">
    <source>
        <dbReference type="Proteomes" id="UP000835052"/>
    </source>
</evidence>
<feature type="domain" description="ZP" evidence="10">
    <location>
        <begin position="31"/>
        <end position="277"/>
    </location>
</feature>
<comment type="caution">
    <text evidence="11">The sequence shown here is derived from an EMBL/GenBank/DDBJ whole genome shotgun (WGS) entry which is preliminary data.</text>
</comment>
<evidence type="ECO:0000256" key="8">
    <source>
        <dbReference type="SAM" id="Phobius"/>
    </source>
</evidence>
<feature type="signal peptide" evidence="9">
    <location>
        <begin position="1"/>
        <end position="17"/>
    </location>
</feature>
<dbReference type="InterPro" id="IPR057475">
    <property type="entry name" value="CUT_C"/>
</dbReference>
<protein>
    <recommendedName>
        <fullName evidence="10">ZP domain-containing protein</fullName>
    </recommendedName>
</protein>
<keyword evidence="3" id="KW-1003">Cell membrane</keyword>
<dbReference type="Proteomes" id="UP000835052">
    <property type="component" value="Unassembled WGS sequence"/>
</dbReference>
<dbReference type="EMBL" id="CAJGYM010000014">
    <property type="protein sequence ID" value="CAD6190113.1"/>
    <property type="molecule type" value="Genomic_DNA"/>
</dbReference>
<keyword evidence="2" id="KW-0193">Cuticle</keyword>
<evidence type="ECO:0000313" key="11">
    <source>
        <dbReference type="EMBL" id="CAD6190113.1"/>
    </source>
</evidence>
<dbReference type="PROSITE" id="PS51034">
    <property type="entry name" value="ZP_2"/>
    <property type="match status" value="1"/>
</dbReference>
<feature type="chain" id="PRO_5035900182" description="ZP domain-containing protein" evidence="9">
    <location>
        <begin position="18"/>
        <end position="438"/>
    </location>
</feature>
<dbReference type="PANTHER" id="PTHR22907:SF39">
    <property type="entry name" value="ZP DOMAIN-CONTAINING PROTEIN"/>
    <property type="match status" value="1"/>
</dbReference>
<sequence length="438" mass="49322">MLRFISIFLSAIVFSEALKYPNEVVDTPNVICETDSMIIRIKTTSSNPSKIYADDYENDKECYTRNSNRLTVPHGKCGMKVETTQNPSGSVQRVCITVQLHPLFVTEADRSYCAQCIYVESRILDDIHSSLEISDAPPTEIAAQFDESQMPKCSYSLRKESESGAEVRYASVGDTVFHVWACDGEHNGILVQNCHVEDGQGNKIMIIDQNGCGIDHYVMPTPMYSADQSKAFQETHVFKFAQRTITRFICQIRICLKGDDCKVMSPPKSCPSLEERLEEVQKKETEESADAVFASNDQLFREAQMPSSRPTNRAADDPVSAEITPAKGSIYYGVGFNPKRQRREVLIDNKTSERRDRIKMRNGHPEMQMIGELRVFESPQDVEYFESRTAPSSCDTSHLAFTLLVTALIVASILLITMILLITSRINSRKNNALHLAR</sequence>
<dbReference type="Pfam" id="PF25057">
    <property type="entry name" value="CUT_N"/>
    <property type="match status" value="1"/>
</dbReference>
<name>A0A8S1H4L1_9PELO</name>
<gene>
    <name evidence="11" type="ORF">CAUJ_LOCUS6032</name>
</gene>
<evidence type="ECO:0000256" key="5">
    <source>
        <dbReference type="ARBA" id="ARBA00022729"/>
    </source>
</evidence>
<dbReference type="GO" id="GO:0042302">
    <property type="term" value="F:structural constituent of cuticle"/>
    <property type="evidence" value="ECO:0007669"/>
    <property type="project" value="UniProtKB-KW"/>
</dbReference>
<dbReference type="Pfam" id="PF25301">
    <property type="entry name" value="CUT_C"/>
    <property type="match status" value="1"/>
</dbReference>
<feature type="transmembrane region" description="Helical" evidence="8">
    <location>
        <begin position="399"/>
        <end position="422"/>
    </location>
</feature>
<keyword evidence="12" id="KW-1185">Reference proteome</keyword>
<dbReference type="AlphaFoldDB" id="A0A8S1H4L1"/>
<dbReference type="SMART" id="SM00241">
    <property type="entry name" value="ZP"/>
    <property type="match status" value="1"/>
</dbReference>
<dbReference type="PANTHER" id="PTHR22907">
    <property type="entry name" value="GH04558P"/>
    <property type="match status" value="1"/>
</dbReference>
<dbReference type="GO" id="GO:0005886">
    <property type="term" value="C:plasma membrane"/>
    <property type="evidence" value="ECO:0007669"/>
    <property type="project" value="UniProtKB-SubCell"/>
</dbReference>
<dbReference type="InterPro" id="IPR051962">
    <property type="entry name" value="Cuticlin"/>
</dbReference>
<evidence type="ECO:0000256" key="1">
    <source>
        <dbReference type="ARBA" id="ARBA00004251"/>
    </source>
</evidence>
<organism evidence="11 12">
    <name type="scientific">Caenorhabditis auriculariae</name>
    <dbReference type="NCBI Taxonomy" id="2777116"/>
    <lineage>
        <taxon>Eukaryota</taxon>
        <taxon>Metazoa</taxon>
        <taxon>Ecdysozoa</taxon>
        <taxon>Nematoda</taxon>
        <taxon>Chromadorea</taxon>
        <taxon>Rhabditida</taxon>
        <taxon>Rhabditina</taxon>
        <taxon>Rhabditomorpha</taxon>
        <taxon>Rhabditoidea</taxon>
        <taxon>Rhabditidae</taxon>
        <taxon>Peloderinae</taxon>
        <taxon>Caenorhabditis</taxon>
    </lineage>
</organism>
<evidence type="ECO:0000256" key="6">
    <source>
        <dbReference type="ARBA" id="ARBA00022989"/>
    </source>
</evidence>
<evidence type="ECO:0000259" key="10">
    <source>
        <dbReference type="PROSITE" id="PS51034"/>
    </source>
</evidence>
<evidence type="ECO:0000256" key="4">
    <source>
        <dbReference type="ARBA" id="ARBA00022692"/>
    </source>
</evidence>
<keyword evidence="4 8" id="KW-0812">Transmembrane</keyword>
<dbReference type="InterPro" id="IPR001507">
    <property type="entry name" value="ZP_dom"/>
</dbReference>
<keyword evidence="5 9" id="KW-0732">Signal</keyword>
<comment type="subcellular location">
    <subcellularLocation>
        <location evidence="1">Cell membrane</location>
        <topology evidence="1">Single-pass type I membrane protein</topology>
    </subcellularLocation>
</comment>
<dbReference type="InterPro" id="IPR056953">
    <property type="entry name" value="CUT_N"/>
</dbReference>
<evidence type="ECO:0000256" key="3">
    <source>
        <dbReference type="ARBA" id="ARBA00022475"/>
    </source>
</evidence>